<dbReference type="EMBL" id="CP065383">
    <property type="protein sequence ID" value="QPM67696.1"/>
    <property type="molecule type" value="Genomic_DNA"/>
</dbReference>
<proteinExistence type="predicted"/>
<feature type="chain" id="PRO_5031295685" evidence="1">
    <location>
        <begin position="25"/>
        <end position="189"/>
    </location>
</feature>
<evidence type="ECO:0000313" key="2">
    <source>
        <dbReference type="EMBL" id="QPM67696.1"/>
    </source>
</evidence>
<evidence type="ECO:0000256" key="1">
    <source>
        <dbReference type="SAM" id="SignalP"/>
    </source>
</evidence>
<keyword evidence="3" id="KW-1185">Reference proteome</keyword>
<gene>
    <name evidence="2" type="ORF">RT761_00908</name>
</gene>
<dbReference type="KEGG" id="alam:RT761_00908"/>
<protein>
    <submittedName>
        <fullName evidence="2">Uncharacterized protein</fullName>
    </submittedName>
</protein>
<keyword evidence="1" id="KW-0732">Signal</keyword>
<dbReference type="AlphaFoldDB" id="A0A7T1F2U2"/>
<evidence type="ECO:0000313" key="3">
    <source>
        <dbReference type="Proteomes" id="UP000594463"/>
    </source>
</evidence>
<dbReference type="RefSeq" id="WP_218112885.1">
    <property type="nucleotide sequence ID" value="NZ_CP065383.1"/>
</dbReference>
<feature type="signal peptide" evidence="1">
    <location>
        <begin position="1"/>
        <end position="24"/>
    </location>
</feature>
<reference evidence="2 3" key="1">
    <citation type="journal article" date="2021" name="Nat. Commun.">
        <title>Isolation of a member of the candidate phylum Atribacteria reveals a unique cell membrane structure.</title>
        <authorList>
            <person name="Taiki K."/>
            <person name="Nobu M.K."/>
            <person name="Kusada H."/>
            <person name="Meng X.-Y."/>
            <person name="Hosoki N."/>
            <person name="Uematsu K."/>
            <person name="Yoshioka H."/>
            <person name="Kamagata Y."/>
            <person name="Tamaki H."/>
        </authorList>
    </citation>
    <scope>NUCLEOTIDE SEQUENCE [LARGE SCALE GENOMIC DNA]</scope>
    <source>
        <strain evidence="2 3">RT761</strain>
    </source>
</reference>
<dbReference type="Proteomes" id="UP000594463">
    <property type="component" value="Chromosome"/>
</dbReference>
<sequence length="189" mass="21463">MKKTSVISLVLISMIFLFSLTALAQNEEELLQSALSSYQAGDLNASQEALEKARLLLWNEAPMKMVNPVFTDGEAQSYGYYTKRLSNFFAADESLFVYVEPKNYTIREEGGAFHIYFTVDFNVYGTEGNFIGGQEAFSDFRYVTSSPVFEVFLVTTLDFDLEPGDYIVEIICRDKFSDKKASFNLPFKK</sequence>
<accession>A0A7T1F2U2</accession>
<name>A0A7T1F2U2_ATRLM</name>
<organism evidence="2 3">
    <name type="scientific">Atribacter laminatus</name>
    <dbReference type="NCBI Taxonomy" id="2847778"/>
    <lineage>
        <taxon>Bacteria</taxon>
        <taxon>Pseudomonadati</taxon>
        <taxon>Atribacterota</taxon>
        <taxon>Atribacteria</taxon>
        <taxon>Atribacterales</taxon>
        <taxon>Atribacteraceae</taxon>
        <taxon>Atribacter</taxon>
    </lineage>
</organism>